<accession>A0AAV4Y944</accession>
<comment type="caution">
    <text evidence="1">The sequence shown here is derived from an EMBL/GenBank/DDBJ whole genome shotgun (WGS) entry which is preliminary data.</text>
</comment>
<dbReference type="Proteomes" id="UP001054945">
    <property type="component" value="Unassembled WGS sequence"/>
</dbReference>
<protein>
    <submittedName>
        <fullName evidence="1">Uncharacterized protein</fullName>
    </submittedName>
</protein>
<sequence length="92" mass="10707">MPMVESDIDDFSVQPLSHGVLLLIRMKGGSLRNFPELKNQFDWQRGTPQNGRMRVIPVLVRSLKSNQFEGREEEWGTWALKAYIPKYESEKV</sequence>
<reference evidence="1 2" key="1">
    <citation type="submission" date="2021-06" db="EMBL/GenBank/DDBJ databases">
        <title>Caerostris extrusa draft genome.</title>
        <authorList>
            <person name="Kono N."/>
            <person name="Arakawa K."/>
        </authorList>
    </citation>
    <scope>NUCLEOTIDE SEQUENCE [LARGE SCALE GENOMIC DNA]</scope>
</reference>
<dbReference type="EMBL" id="BPLR01018964">
    <property type="protein sequence ID" value="GIZ03525.1"/>
    <property type="molecule type" value="Genomic_DNA"/>
</dbReference>
<gene>
    <name evidence="1" type="ORF">CEXT_548591</name>
</gene>
<organism evidence="1 2">
    <name type="scientific">Caerostris extrusa</name>
    <name type="common">Bark spider</name>
    <name type="synonym">Caerostris bankana</name>
    <dbReference type="NCBI Taxonomy" id="172846"/>
    <lineage>
        <taxon>Eukaryota</taxon>
        <taxon>Metazoa</taxon>
        <taxon>Ecdysozoa</taxon>
        <taxon>Arthropoda</taxon>
        <taxon>Chelicerata</taxon>
        <taxon>Arachnida</taxon>
        <taxon>Araneae</taxon>
        <taxon>Araneomorphae</taxon>
        <taxon>Entelegynae</taxon>
        <taxon>Araneoidea</taxon>
        <taxon>Araneidae</taxon>
        <taxon>Caerostris</taxon>
    </lineage>
</organism>
<keyword evidence="2" id="KW-1185">Reference proteome</keyword>
<proteinExistence type="predicted"/>
<evidence type="ECO:0000313" key="1">
    <source>
        <dbReference type="EMBL" id="GIZ03525.1"/>
    </source>
</evidence>
<name>A0AAV4Y944_CAEEX</name>
<evidence type="ECO:0000313" key="2">
    <source>
        <dbReference type="Proteomes" id="UP001054945"/>
    </source>
</evidence>
<dbReference type="AlphaFoldDB" id="A0AAV4Y944"/>